<proteinExistence type="inferred from homology"/>
<dbReference type="PANTHER" id="PTHR43802:SF1">
    <property type="entry name" value="IP11341P-RELATED"/>
    <property type="match status" value="1"/>
</dbReference>
<dbReference type="InterPro" id="IPR018376">
    <property type="entry name" value="Enoyl-CoA_hyd/isom_CS"/>
</dbReference>
<reference evidence="3 4" key="1">
    <citation type="submission" date="2019-04" db="EMBL/GenBank/DDBJ databases">
        <title>Crypto-aerobic microbial life in anoxic (sulfidic) marine sediments.</title>
        <authorList>
            <person name="Bhattacharya S."/>
            <person name="Roy C."/>
            <person name="Mondal N."/>
            <person name="Sarkar J."/>
            <person name="Mandal S."/>
            <person name="Rameez M.J."/>
            <person name="Ghosh W."/>
        </authorList>
    </citation>
    <scope>NUCLEOTIDE SEQUENCE [LARGE SCALE GENOMIC DNA]</scope>
    <source>
        <strain evidence="3 4">SBBB</strain>
    </source>
</reference>
<dbReference type="CDD" id="cd06558">
    <property type="entry name" value="crotonase-like"/>
    <property type="match status" value="1"/>
</dbReference>
<dbReference type="InterPro" id="IPR001753">
    <property type="entry name" value="Enoyl-CoA_hydra/iso"/>
</dbReference>
<dbReference type="Pfam" id="PF00378">
    <property type="entry name" value="ECH_1"/>
    <property type="match status" value="1"/>
</dbReference>
<dbReference type="GO" id="GO:0003824">
    <property type="term" value="F:catalytic activity"/>
    <property type="evidence" value="ECO:0007669"/>
    <property type="project" value="InterPro"/>
</dbReference>
<evidence type="ECO:0000313" key="3">
    <source>
        <dbReference type="EMBL" id="TKA92233.1"/>
    </source>
</evidence>
<accession>A0A4U0YT56</accession>
<organism evidence="3 4">
    <name type="scientific">Halopseudomonas bauzanensis</name>
    <dbReference type="NCBI Taxonomy" id="653930"/>
    <lineage>
        <taxon>Bacteria</taxon>
        <taxon>Pseudomonadati</taxon>
        <taxon>Pseudomonadota</taxon>
        <taxon>Gammaproteobacteria</taxon>
        <taxon>Pseudomonadales</taxon>
        <taxon>Pseudomonadaceae</taxon>
        <taxon>Halopseudomonas</taxon>
    </lineage>
</organism>
<evidence type="ECO:0000256" key="1">
    <source>
        <dbReference type="ARBA" id="ARBA00005254"/>
    </source>
</evidence>
<sequence length="255" mass="27045">MTGNVLTMDVADRVATITFNRPSAYNALDVELAVAFRDACRQVAEDADVRAVLLQGAGRAFIAGGDLNAMRESPVDGLNQLIPPVHEAVELLCSMPKPVVAAVQGAAAGAGMSIALAADFVVAADSARLSFAYSDIAASGDAGVSWTLPRLVGLRKALHIAMLGQPLSADQALQWGLINEVVAVDELTARSNELAVELAGRHTHALGQIKRLMRSSFEHSLTEQLQREHDAFVDCARQPAFTQAVEGFFAKRAAK</sequence>
<comment type="caution">
    <text evidence="3">The sequence shown here is derived from an EMBL/GenBank/DDBJ whole genome shotgun (WGS) entry which is preliminary data.</text>
</comment>
<dbReference type="EMBL" id="SWAV01000002">
    <property type="protein sequence ID" value="TKA92233.1"/>
    <property type="molecule type" value="Genomic_DNA"/>
</dbReference>
<evidence type="ECO:0000256" key="2">
    <source>
        <dbReference type="RuleBase" id="RU003707"/>
    </source>
</evidence>
<dbReference type="InterPro" id="IPR029045">
    <property type="entry name" value="ClpP/crotonase-like_dom_sf"/>
</dbReference>
<dbReference type="AlphaFoldDB" id="A0A4U0YT56"/>
<dbReference type="SUPFAM" id="SSF52096">
    <property type="entry name" value="ClpP/crotonase"/>
    <property type="match status" value="1"/>
</dbReference>
<protein>
    <submittedName>
        <fullName evidence="3">Enoyl-CoA hydratase</fullName>
    </submittedName>
</protein>
<dbReference type="PANTHER" id="PTHR43802">
    <property type="entry name" value="ENOYL-COA HYDRATASE"/>
    <property type="match status" value="1"/>
</dbReference>
<comment type="similarity">
    <text evidence="1 2">Belongs to the enoyl-CoA hydratase/isomerase family.</text>
</comment>
<dbReference type="Gene3D" id="3.90.226.10">
    <property type="entry name" value="2-enoyl-CoA Hydratase, Chain A, domain 1"/>
    <property type="match status" value="1"/>
</dbReference>
<name>A0A4U0YT56_9GAMM</name>
<dbReference type="Proteomes" id="UP000305198">
    <property type="component" value="Unassembled WGS sequence"/>
</dbReference>
<dbReference type="PROSITE" id="PS00166">
    <property type="entry name" value="ENOYL_COA_HYDRATASE"/>
    <property type="match status" value="1"/>
</dbReference>
<gene>
    <name evidence="3" type="ORF">FA869_07525</name>
</gene>
<dbReference type="RefSeq" id="WP_136869202.1">
    <property type="nucleotide sequence ID" value="NZ_SWAV01000002.1"/>
</dbReference>
<evidence type="ECO:0000313" key="4">
    <source>
        <dbReference type="Proteomes" id="UP000305198"/>
    </source>
</evidence>